<dbReference type="Proteomes" id="UP000030134">
    <property type="component" value="Unassembled WGS sequence"/>
</dbReference>
<dbReference type="InterPro" id="IPR037157">
    <property type="entry name" value="Acetyltransf_C_sf"/>
</dbReference>
<dbReference type="PIRSF" id="PIRSF000456">
    <property type="entry name" value="UDP-GlcNAc_acltr"/>
    <property type="match status" value="1"/>
</dbReference>
<dbReference type="AlphaFoldDB" id="A0A0A2G471"/>
<dbReference type="NCBIfam" id="TIGR01852">
    <property type="entry name" value="lipid_A_lpxA"/>
    <property type="match status" value="1"/>
</dbReference>
<gene>
    <name evidence="7" type="ORF">HQ36_03665</name>
</gene>
<protein>
    <submittedName>
        <fullName evidence="7">UDP-N-acetylglucosamine acyltransferase</fullName>
    </submittedName>
</protein>
<dbReference type="GO" id="GO:0016020">
    <property type="term" value="C:membrane"/>
    <property type="evidence" value="ECO:0007669"/>
    <property type="project" value="GOC"/>
</dbReference>
<dbReference type="NCBIfam" id="NF003657">
    <property type="entry name" value="PRK05289.1"/>
    <property type="match status" value="1"/>
</dbReference>
<dbReference type="Gene3D" id="2.160.10.10">
    <property type="entry name" value="Hexapeptide repeat proteins"/>
    <property type="match status" value="1"/>
</dbReference>
<evidence type="ECO:0000256" key="4">
    <source>
        <dbReference type="ARBA" id="ARBA00023098"/>
    </source>
</evidence>
<dbReference type="InterPro" id="IPR010137">
    <property type="entry name" value="Lipid_A_LpxA"/>
</dbReference>
<comment type="caution">
    <text evidence="7">The sequence shown here is derived from an EMBL/GenBank/DDBJ whole genome shotgun (WGS) entry which is preliminary data.</text>
</comment>
<dbReference type="Pfam" id="PF13720">
    <property type="entry name" value="Acetyltransf_11"/>
    <property type="match status" value="1"/>
</dbReference>
<evidence type="ECO:0000256" key="5">
    <source>
        <dbReference type="ARBA" id="ARBA00023315"/>
    </source>
</evidence>
<keyword evidence="3 7" id="KW-0808">Transferase</keyword>
<keyword evidence="4" id="KW-0443">Lipid metabolism</keyword>
<dbReference type="eggNOG" id="COG1043">
    <property type="taxonomic scope" value="Bacteria"/>
</dbReference>
<dbReference type="PANTHER" id="PTHR43480:SF1">
    <property type="entry name" value="ACYL-[ACYL-CARRIER-PROTEIN]--UDP-N-ACETYLGLUCOSAMINE O-ACYLTRANSFERASE, MITOCHONDRIAL-RELATED"/>
    <property type="match status" value="1"/>
</dbReference>
<dbReference type="GO" id="GO:0009245">
    <property type="term" value="P:lipid A biosynthetic process"/>
    <property type="evidence" value="ECO:0007669"/>
    <property type="project" value="UniProtKB-KW"/>
</dbReference>
<dbReference type="Gene3D" id="1.20.1180.10">
    <property type="entry name" value="Udp N-acetylglucosamine O-acyltransferase, C-terminal domain"/>
    <property type="match status" value="1"/>
</dbReference>
<dbReference type="InterPro" id="IPR029098">
    <property type="entry name" value="Acetyltransf_C"/>
</dbReference>
<dbReference type="Pfam" id="PF00132">
    <property type="entry name" value="Hexapep"/>
    <property type="match status" value="1"/>
</dbReference>
<dbReference type="SUPFAM" id="SSF51161">
    <property type="entry name" value="Trimeric LpxA-like enzymes"/>
    <property type="match status" value="1"/>
</dbReference>
<dbReference type="InterPro" id="IPR001451">
    <property type="entry name" value="Hexapep"/>
</dbReference>
<evidence type="ECO:0000259" key="6">
    <source>
        <dbReference type="Pfam" id="PF13720"/>
    </source>
</evidence>
<dbReference type="EMBL" id="JQZW01000008">
    <property type="protein sequence ID" value="KGN98031.1"/>
    <property type="molecule type" value="Genomic_DNA"/>
</dbReference>
<dbReference type="CDD" id="cd03351">
    <property type="entry name" value="LbH_UDP-GlcNAc_AT"/>
    <property type="match status" value="1"/>
</dbReference>
<reference evidence="7 8" key="1">
    <citation type="submission" date="2014-08" db="EMBL/GenBank/DDBJ databases">
        <title>Porphyromonas gingivicanis strain:COT-022_OH1391 Genome sequencing.</title>
        <authorList>
            <person name="Wallis C."/>
            <person name="Deusch O."/>
            <person name="O'Flynn C."/>
            <person name="Davis I."/>
            <person name="Jospin G."/>
            <person name="Darling A.E."/>
            <person name="Coil D.A."/>
            <person name="Alexiev A."/>
            <person name="Horsfall A."/>
            <person name="Kirkwood N."/>
            <person name="Harris S."/>
            <person name="Eisen J.A."/>
        </authorList>
    </citation>
    <scope>NUCLEOTIDE SEQUENCE [LARGE SCALE GENOMIC DNA]</scope>
    <source>
        <strain evidence="8">COT-022 OH1391</strain>
    </source>
</reference>
<evidence type="ECO:0000256" key="3">
    <source>
        <dbReference type="ARBA" id="ARBA00022679"/>
    </source>
</evidence>
<feature type="domain" description="UDP N-acetylglucosamine O-acyltransferase C-terminal" evidence="6">
    <location>
        <begin position="178"/>
        <end position="259"/>
    </location>
</feature>
<evidence type="ECO:0000313" key="8">
    <source>
        <dbReference type="Proteomes" id="UP000030134"/>
    </source>
</evidence>
<proteinExistence type="predicted"/>
<keyword evidence="1" id="KW-0444">Lipid biosynthesis</keyword>
<dbReference type="OrthoDB" id="9807278at2"/>
<keyword evidence="8" id="KW-1185">Reference proteome</keyword>
<sequence length="264" mass="29129">MTQETFIHPQALIHPRAQIGMGVYIDAFAIVEENTEIGDNTTLHPHSIVRNGSRIGNRCNIHPGAVIGGIPQDLKFKNEETLAIIGDDTTIREYATINRGTASRGFTKVGDRCLLMAYSHVAHDCILNNNIIIGNATQIAGEVQVDDFAILSGGVLVHQFVNISQHVMIQGGSKVTKDIPPYVIVGRDPIAYCGINIVGLRRRGFTNEQIFLIGDIYRTLYLKGLNNTDALRAIEQDYPSSAERDLILHFIKVSERGIVRSNLE</sequence>
<keyword evidence="5 7" id="KW-0012">Acyltransferase</keyword>
<dbReference type="STRING" id="266762.HQ36_03665"/>
<evidence type="ECO:0000256" key="2">
    <source>
        <dbReference type="ARBA" id="ARBA00022556"/>
    </source>
</evidence>
<dbReference type="RefSeq" id="WP_036883508.1">
    <property type="nucleotide sequence ID" value="NZ_JQZW01000008.1"/>
</dbReference>
<dbReference type="GO" id="GO:0008780">
    <property type="term" value="F:acyl-[acyl-carrier-protein]-UDP-N-acetylglucosamine O-acyltransferase activity"/>
    <property type="evidence" value="ECO:0007669"/>
    <property type="project" value="InterPro"/>
</dbReference>
<accession>A0A0A2G471</accession>
<evidence type="ECO:0000256" key="1">
    <source>
        <dbReference type="ARBA" id="ARBA00022516"/>
    </source>
</evidence>
<dbReference type="PANTHER" id="PTHR43480">
    <property type="entry name" value="ACYL-[ACYL-CARRIER-PROTEIN]--UDP-N-ACETYLGLUCOSAMINE O-ACYLTRANSFERASE"/>
    <property type="match status" value="1"/>
</dbReference>
<evidence type="ECO:0000313" key="7">
    <source>
        <dbReference type="EMBL" id="KGN98031.1"/>
    </source>
</evidence>
<dbReference type="InterPro" id="IPR011004">
    <property type="entry name" value="Trimer_LpxA-like_sf"/>
</dbReference>
<organism evidence="7 8">
    <name type="scientific">Porphyromonas gingivicanis</name>
    <dbReference type="NCBI Taxonomy" id="266762"/>
    <lineage>
        <taxon>Bacteria</taxon>
        <taxon>Pseudomonadati</taxon>
        <taxon>Bacteroidota</taxon>
        <taxon>Bacteroidia</taxon>
        <taxon>Bacteroidales</taxon>
        <taxon>Porphyromonadaceae</taxon>
        <taxon>Porphyromonas</taxon>
    </lineage>
</organism>
<name>A0A0A2G471_9PORP</name>
<keyword evidence="2" id="KW-0441">Lipid A biosynthesis</keyword>